<keyword evidence="3" id="KW-1185">Reference proteome</keyword>
<sequence>MIAALRLWWQDRSRMIQRTICGLGVVVLGVLGYLVWDWHVHCAPGVDQVGAQCVGITDGTQGPLFGAPTADALRLIGEENTRLTATGTPSLTVAYLVPIPPPGVEDEYGERLAGDLRGVAVAQRQANRTNTLGDRPAIRVLVANVGDSAEPAEKPVRKLIEMATSGFAEHRLMAVGVTGKSLDPYLRLIGQLVLADVPVIVSHVTADRLLQAPSANTPYIRVAPSTAAQAEAAAAYLRQSTRRALVVQNSDPDDQYARTLGDAFRARYPDPGSGHTLVVPEESYNGSRPGAANAMKGIVRNLCQQRPDVVFFAGRSPELAAFVAALPSRPCPGHPVRVMTGDDGVRFGSGVTGSPELAAGLRANATVEYTALAHPRAWPAAPAAFAPGATAYLTGHCPECLDTLFPGARLDDSYTIMAYDMMMAAVAGIRSPNGVVDSPGALTQEFKRMHGAGSVAGASGWISLTSAGETIDKAVAIMRVLPMEGMEFVQLSAPSGVPCTPNSNNC</sequence>
<dbReference type="RefSeq" id="WP_185058617.1">
    <property type="nucleotide sequence ID" value="NZ_BAABJP010000001.1"/>
</dbReference>
<dbReference type="EMBL" id="BAABJP010000001">
    <property type="protein sequence ID" value="GAA5145484.1"/>
    <property type="molecule type" value="Genomic_DNA"/>
</dbReference>
<name>A0ABP9PEZ1_9PSEU</name>
<protein>
    <recommendedName>
        <fullName evidence="4">ABC transporter substrate-binding protein</fullName>
    </recommendedName>
</protein>
<evidence type="ECO:0000256" key="1">
    <source>
        <dbReference type="SAM" id="Phobius"/>
    </source>
</evidence>
<keyword evidence="1" id="KW-1133">Transmembrane helix</keyword>
<dbReference type="Gene3D" id="3.40.50.2300">
    <property type="match status" value="2"/>
</dbReference>
<gene>
    <name evidence="2" type="ORF">GCM10023321_03440</name>
</gene>
<proteinExistence type="predicted"/>
<keyword evidence="1" id="KW-0472">Membrane</keyword>
<comment type="caution">
    <text evidence="2">The sequence shown here is derived from an EMBL/GenBank/DDBJ whole genome shotgun (WGS) entry which is preliminary data.</text>
</comment>
<organism evidence="2 3">
    <name type="scientific">Pseudonocardia eucalypti</name>
    <dbReference type="NCBI Taxonomy" id="648755"/>
    <lineage>
        <taxon>Bacteria</taxon>
        <taxon>Bacillati</taxon>
        <taxon>Actinomycetota</taxon>
        <taxon>Actinomycetes</taxon>
        <taxon>Pseudonocardiales</taxon>
        <taxon>Pseudonocardiaceae</taxon>
        <taxon>Pseudonocardia</taxon>
    </lineage>
</organism>
<dbReference type="CDD" id="cd06268">
    <property type="entry name" value="PBP1_ABC_transporter_LIVBP-like"/>
    <property type="match status" value="1"/>
</dbReference>
<evidence type="ECO:0008006" key="4">
    <source>
        <dbReference type="Google" id="ProtNLM"/>
    </source>
</evidence>
<evidence type="ECO:0000313" key="2">
    <source>
        <dbReference type="EMBL" id="GAA5145484.1"/>
    </source>
</evidence>
<dbReference type="SUPFAM" id="SSF53822">
    <property type="entry name" value="Periplasmic binding protein-like I"/>
    <property type="match status" value="1"/>
</dbReference>
<dbReference type="Proteomes" id="UP001428817">
    <property type="component" value="Unassembled WGS sequence"/>
</dbReference>
<dbReference type="InterPro" id="IPR028082">
    <property type="entry name" value="Peripla_BP_I"/>
</dbReference>
<reference evidence="3" key="1">
    <citation type="journal article" date="2019" name="Int. J. Syst. Evol. Microbiol.">
        <title>The Global Catalogue of Microorganisms (GCM) 10K type strain sequencing project: providing services to taxonomists for standard genome sequencing and annotation.</title>
        <authorList>
            <consortium name="The Broad Institute Genomics Platform"/>
            <consortium name="The Broad Institute Genome Sequencing Center for Infectious Disease"/>
            <person name="Wu L."/>
            <person name="Ma J."/>
        </authorList>
    </citation>
    <scope>NUCLEOTIDE SEQUENCE [LARGE SCALE GENOMIC DNA]</scope>
    <source>
        <strain evidence="3">JCM 18303</strain>
    </source>
</reference>
<keyword evidence="1" id="KW-0812">Transmembrane</keyword>
<accession>A0ABP9PEZ1</accession>
<evidence type="ECO:0000313" key="3">
    <source>
        <dbReference type="Proteomes" id="UP001428817"/>
    </source>
</evidence>
<feature type="transmembrane region" description="Helical" evidence="1">
    <location>
        <begin position="20"/>
        <end position="36"/>
    </location>
</feature>